<evidence type="ECO:0000313" key="1">
    <source>
        <dbReference type="EMBL" id="CAJ0964193.1"/>
    </source>
</evidence>
<comment type="caution">
    <text evidence="1">The sequence shown here is derived from an EMBL/GenBank/DDBJ whole genome shotgun (WGS) entry which is preliminary data.</text>
</comment>
<dbReference type="EMBL" id="CAUEEQ010059311">
    <property type="protein sequence ID" value="CAJ0964193.1"/>
    <property type="molecule type" value="Genomic_DNA"/>
</dbReference>
<accession>A0ABN9MBP1</accession>
<dbReference type="Proteomes" id="UP001176940">
    <property type="component" value="Unassembled WGS sequence"/>
</dbReference>
<evidence type="ECO:0000313" key="2">
    <source>
        <dbReference type="Proteomes" id="UP001176940"/>
    </source>
</evidence>
<feature type="non-terminal residue" evidence="1">
    <location>
        <position position="1"/>
    </location>
</feature>
<sequence>LWLHRLHPLPAIPPHPLIPPVSVILVFHKCHEAPIGLSSTAPDFMDPPSCDSGLAIFWTPQQKLQTPTITEPTVHPRIQRLWMCHLHWDPLRTSVRRCTPPPSDCDGPVGLPVHCPRICAPT</sequence>
<gene>
    <name evidence="1" type="ORF">RIMI_LOCUS18971509</name>
</gene>
<reference evidence="1" key="1">
    <citation type="submission" date="2023-07" db="EMBL/GenBank/DDBJ databases">
        <authorList>
            <person name="Stuckert A."/>
        </authorList>
    </citation>
    <scope>NUCLEOTIDE SEQUENCE</scope>
</reference>
<proteinExistence type="predicted"/>
<organism evidence="1 2">
    <name type="scientific">Ranitomeya imitator</name>
    <name type="common">mimic poison frog</name>
    <dbReference type="NCBI Taxonomy" id="111125"/>
    <lineage>
        <taxon>Eukaryota</taxon>
        <taxon>Metazoa</taxon>
        <taxon>Chordata</taxon>
        <taxon>Craniata</taxon>
        <taxon>Vertebrata</taxon>
        <taxon>Euteleostomi</taxon>
        <taxon>Amphibia</taxon>
        <taxon>Batrachia</taxon>
        <taxon>Anura</taxon>
        <taxon>Neobatrachia</taxon>
        <taxon>Hyloidea</taxon>
        <taxon>Dendrobatidae</taxon>
        <taxon>Dendrobatinae</taxon>
        <taxon>Ranitomeya</taxon>
    </lineage>
</organism>
<protein>
    <submittedName>
        <fullName evidence="1">Uncharacterized protein</fullName>
    </submittedName>
</protein>
<name>A0ABN9MBP1_9NEOB</name>
<keyword evidence="2" id="KW-1185">Reference proteome</keyword>